<name>A0ABQ4QLM1_9HYPH</name>
<dbReference type="InterPro" id="IPR016174">
    <property type="entry name" value="Di-haem_cyt_TM"/>
</dbReference>
<evidence type="ECO:0000256" key="8">
    <source>
        <dbReference type="ARBA" id="ARBA00022982"/>
    </source>
</evidence>
<dbReference type="InterPro" id="IPR052168">
    <property type="entry name" value="Cytochrome_b561_oxidase"/>
</dbReference>
<dbReference type="RefSeq" id="WP_147765082.1">
    <property type="nucleotide sequence ID" value="NZ_BPQG01000053.1"/>
</dbReference>
<comment type="subcellular location">
    <subcellularLocation>
        <location evidence="2">Cell membrane</location>
        <topology evidence="2">Multi-pass membrane protein</topology>
    </subcellularLocation>
</comment>
<evidence type="ECO:0000256" key="13">
    <source>
        <dbReference type="SAM" id="Phobius"/>
    </source>
</evidence>
<evidence type="ECO:0000256" key="6">
    <source>
        <dbReference type="ARBA" id="ARBA00022692"/>
    </source>
</evidence>
<keyword evidence="9 13" id="KW-1133">Transmembrane helix</keyword>
<keyword evidence="3" id="KW-0813">Transport</keyword>
<proteinExistence type="inferred from homology"/>
<gene>
    <name evidence="15" type="primary">yceJ_2</name>
    <name evidence="15" type="ORF">AFCDBAGC_3525</name>
</gene>
<feature type="transmembrane region" description="Helical" evidence="13">
    <location>
        <begin position="154"/>
        <end position="175"/>
    </location>
</feature>
<evidence type="ECO:0000256" key="5">
    <source>
        <dbReference type="ARBA" id="ARBA00022617"/>
    </source>
</evidence>
<keyword evidence="6 13" id="KW-0812">Transmembrane</keyword>
<evidence type="ECO:0000313" key="16">
    <source>
        <dbReference type="Proteomes" id="UP001055117"/>
    </source>
</evidence>
<evidence type="ECO:0000256" key="9">
    <source>
        <dbReference type="ARBA" id="ARBA00022989"/>
    </source>
</evidence>
<keyword evidence="5" id="KW-0349">Heme</keyword>
<dbReference type="PANTHER" id="PTHR30529:SF1">
    <property type="entry name" value="CYTOCHROME B561 HOMOLOG 2"/>
    <property type="match status" value="1"/>
</dbReference>
<dbReference type="EMBL" id="BPQG01000053">
    <property type="protein sequence ID" value="GJD45651.1"/>
    <property type="molecule type" value="Genomic_DNA"/>
</dbReference>
<organism evidence="15 16">
    <name type="scientific">Methylobacterium cerastii</name>
    <dbReference type="NCBI Taxonomy" id="932741"/>
    <lineage>
        <taxon>Bacteria</taxon>
        <taxon>Pseudomonadati</taxon>
        <taxon>Pseudomonadota</taxon>
        <taxon>Alphaproteobacteria</taxon>
        <taxon>Hyphomicrobiales</taxon>
        <taxon>Methylobacteriaceae</taxon>
        <taxon>Methylobacterium</taxon>
    </lineage>
</organism>
<evidence type="ECO:0000259" key="14">
    <source>
        <dbReference type="Pfam" id="PF01292"/>
    </source>
</evidence>
<keyword evidence="11 13" id="KW-0472">Membrane</keyword>
<dbReference type="InterPro" id="IPR011577">
    <property type="entry name" value="Cyt_b561_bac/Ni-Hgenase"/>
</dbReference>
<accession>A0ABQ4QLM1</accession>
<sequence length="202" mass="22093">MAPVETARRYTLVAILLHWTSALCVLVLIGLGLTMTHAALAPMRQFQLYQWHKSVGVTVLALTVLRVLWRLSHRPPAHPAAMPPRERRAASAAHGLLYLLLVGLPLTGWAVVSLSPFNIPTVLYGLVPWPHLPLEALVPDQAAAEGALKQVHAYGAWLLTALLVLHVAAALRHHLVLRDDVLRRMLPARTPPAPSETLGSPR</sequence>
<evidence type="ECO:0000256" key="10">
    <source>
        <dbReference type="ARBA" id="ARBA00023004"/>
    </source>
</evidence>
<keyword evidence="7" id="KW-0479">Metal-binding</keyword>
<dbReference type="Gene3D" id="1.20.950.20">
    <property type="entry name" value="Transmembrane di-heme cytochromes, Chain C"/>
    <property type="match status" value="1"/>
</dbReference>
<keyword evidence="4" id="KW-1003">Cell membrane</keyword>
<evidence type="ECO:0000256" key="12">
    <source>
        <dbReference type="ARBA" id="ARBA00037975"/>
    </source>
</evidence>
<feature type="transmembrane region" description="Helical" evidence="13">
    <location>
        <begin position="12"/>
        <end position="31"/>
    </location>
</feature>
<evidence type="ECO:0000256" key="1">
    <source>
        <dbReference type="ARBA" id="ARBA00001970"/>
    </source>
</evidence>
<evidence type="ECO:0000256" key="4">
    <source>
        <dbReference type="ARBA" id="ARBA00022475"/>
    </source>
</evidence>
<feature type="transmembrane region" description="Helical" evidence="13">
    <location>
        <begin position="90"/>
        <end position="112"/>
    </location>
</feature>
<evidence type="ECO:0000256" key="11">
    <source>
        <dbReference type="ARBA" id="ARBA00023136"/>
    </source>
</evidence>
<dbReference type="SUPFAM" id="SSF81342">
    <property type="entry name" value="Transmembrane di-heme cytochromes"/>
    <property type="match status" value="1"/>
</dbReference>
<protein>
    <submittedName>
        <fullName evidence="15">Cytochrome b561</fullName>
    </submittedName>
</protein>
<evidence type="ECO:0000256" key="3">
    <source>
        <dbReference type="ARBA" id="ARBA00022448"/>
    </source>
</evidence>
<dbReference type="PANTHER" id="PTHR30529">
    <property type="entry name" value="CYTOCHROME B561"/>
    <property type="match status" value="1"/>
</dbReference>
<evidence type="ECO:0000256" key="2">
    <source>
        <dbReference type="ARBA" id="ARBA00004651"/>
    </source>
</evidence>
<evidence type="ECO:0000313" key="15">
    <source>
        <dbReference type="EMBL" id="GJD45651.1"/>
    </source>
</evidence>
<keyword evidence="16" id="KW-1185">Reference proteome</keyword>
<comment type="caution">
    <text evidence="15">The sequence shown here is derived from an EMBL/GenBank/DDBJ whole genome shotgun (WGS) entry which is preliminary data.</text>
</comment>
<feature type="transmembrane region" description="Helical" evidence="13">
    <location>
        <begin position="51"/>
        <end position="69"/>
    </location>
</feature>
<reference evidence="15 16" key="1">
    <citation type="journal article" date="2021" name="Front. Microbiol.">
        <title>Comprehensive Comparative Genomics and Phenotyping of Methylobacterium Species.</title>
        <authorList>
            <person name="Alessa O."/>
            <person name="Ogura Y."/>
            <person name="Fujitani Y."/>
            <person name="Takami H."/>
            <person name="Hayashi T."/>
            <person name="Sahin N."/>
            <person name="Tani A."/>
        </authorList>
    </citation>
    <scope>NUCLEOTIDE SEQUENCE [LARGE SCALE GENOMIC DNA]</scope>
    <source>
        <strain evidence="15 16">DSM 23679</strain>
    </source>
</reference>
<keyword evidence="10" id="KW-0408">Iron</keyword>
<dbReference type="Proteomes" id="UP001055117">
    <property type="component" value="Unassembled WGS sequence"/>
</dbReference>
<feature type="domain" description="Cytochrome b561 bacterial/Ni-hydrogenase" evidence="14">
    <location>
        <begin position="9"/>
        <end position="187"/>
    </location>
</feature>
<dbReference type="Pfam" id="PF01292">
    <property type="entry name" value="Ni_hydr_CYTB"/>
    <property type="match status" value="1"/>
</dbReference>
<comment type="similarity">
    <text evidence="12">Belongs to the cytochrome b561 family.</text>
</comment>
<keyword evidence="8" id="KW-0249">Electron transport</keyword>
<comment type="cofactor">
    <cofactor evidence="1">
        <name>heme b</name>
        <dbReference type="ChEBI" id="CHEBI:60344"/>
    </cofactor>
</comment>
<evidence type="ECO:0000256" key="7">
    <source>
        <dbReference type="ARBA" id="ARBA00022723"/>
    </source>
</evidence>